<protein>
    <submittedName>
        <fullName evidence="1">Uncharacterized protein</fullName>
    </submittedName>
</protein>
<comment type="caution">
    <text evidence="1">The sequence shown here is derived from an EMBL/GenBank/DDBJ whole genome shotgun (WGS) entry which is preliminary data.</text>
</comment>
<gene>
    <name evidence="1" type="ORF">ACD661_07140</name>
</gene>
<name>A0ABW8D6K7_9GAMM</name>
<keyword evidence="2" id="KW-1185">Reference proteome</keyword>
<evidence type="ECO:0000313" key="2">
    <source>
        <dbReference type="Proteomes" id="UP001615550"/>
    </source>
</evidence>
<organism evidence="1 2">
    <name type="scientific">Legionella lytica</name>
    <dbReference type="NCBI Taxonomy" id="96232"/>
    <lineage>
        <taxon>Bacteria</taxon>
        <taxon>Pseudomonadati</taxon>
        <taxon>Pseudomonadota</taxon>
        <taxon>Gammaproteobacteria</taxon>
        <taxon>Legionellales</taxon>
        <taxon>Legionellaceae</taxon>
        <taxon>Legionella</taxon>
    </lineage>
</organism>
<accession>A0ABW8D6K7</accession>
<dbReference type="RefSeq" id="WP_400187137.1">
    <property type="nucleotide sequence ID" value="NZ_JBGORX010000001.1"/>
</dbReference>
<reference evidence="1 2" key="1">
    <citation type="submission" date="2024-08" db="EMBL/GenBank/DDBJ databases">
        <title>Draft Genome Sequence of Legionella lytica strain DSB2004, Isolated From a Fire Sprinkler System.</title>
        <authorList>
            <person name="Everhart A.D."/>
            <person name="Kidane D.T."/>
            <person name="Farone A.L."/>
            <person name="Farone M.B."/>
        </authorList>
    </citation>
    <scope>NUCLEOTIDE SEQUENCE [LARGE SCALE GENOMIC DNA]</scope>
    <source>
        <strain evidence="1 2">DSB2004</strain>
    </source>
</reference>
<evidence type="ECO:0000313" key="1">
    <source>
        <dbReference type="EMBL" id="MFJ1268326.1"/>
    </source>
</evidence>
<dbReference type="Proteomes" id="UP001615550">
    <property type="component" value="Unassembled WGS sequence"/>
</dbReference>
<sequence length="191" mass="21872">MTIISETFINAAVVLIFYCIIDVRAKLLTISSITSELDNNYHQFNSILIKRIGDFLRNQSTAEAIRISSKIKEDTEGTVYSKYFFFQNEASPEMLQLIKEKLKEERIFMAFESSALINTIDKLIGLEHLSFDKKNILAKIKRDISSIEPMGHISESSCPLFDLIYSDTKKTIMDDSVMQIIKELNNDINSL</sequence>
<proteinExistence type="predicted"/>
<dbReference type="EMBL" id="JBGORX010000001">
    <property type="protein sequence ID" value="MFJ1268326.1"/>
    <property type="molecule type" value="Genomic_DNA"/>
</dbReference>